<organism evidence="1 2">
    <name type="scientific">Streptomyces capoamus</name>
    <dbReference type="NCBI Taxonomy" id="68183"/>
    <lineage>
        <taxon>Bacteria</taxon>
        <taxon>Bacillati</taxon>
        <taxon>Actinomycetota</taxon>
        <taxon>Actinomycetes</taxon>
        <taxon>Kitasatosporales</taxon>
        <taxon>Streptomycetaceae</taxon>
        <taxon>Streptomyces</taxon>
    </lineage>
</organism>
<keyword evidence="2" id="KW-1185">Reference proteome</keyword>
<reference evidence="2" key="1">
    <citation type="journal article" date="2019" name="Int. J. Syst. Evol. Microbiol.">
        <title>The Global Catalogue of Microorganisms (GCM) 10K type strain sequencing project: providing services to taxonomists for standard genome sequencing and annotation.</title>
        <authorList>
            <consortium name="The Broad Institute Genomics Platform"/>
            <consortium name="The Broad Institute Genome Sequencing Center for Infectious Disease"/>
            <person name="Wu L."/>
            <person name="Ma J."/>
        </authorList>
    </citation>
    <scope>NUCLEOTIDE SEQUENCE [LARGE SCALE GENOMIC DNA]</scope>
    <source>
        <strain evidence="2">JCM 4253</strain>
    </source>
</reference>
<dbReference type="EMBL" id="BNBF01000006">
    <property type="protein sequence ID" value="GHG46503.1"/>
    <property type="molecule type" value="Genomic_DNA"/>
</dbReference>
<evidence type="ECO:0000313" key="1">
    <source>
        <dbReference type="EMBL" id="GHG46503.1"/>
    </source>
</evidence>
<accession>A0A919EWL5</accession>
<gene>
    <name evidence="1" type="ORF">GCM10018980_25530</name>
</gene>
<protein>
    <submittedName>
        <fullName evidence="1">Uncharacterized protein</fullName>
    </submittedName>
</protein>
<comment type="caution">
    <text evidence="1">The sequence shown here is derived from an EMBL/GenBank/DDBJ whole genome shotgun (WGS) entry which is preliminary data.</text>
</comment>
<evidence type="ECO:0000313" key="2">
    <source>
        <dbReference type="Proteomes" id="UP000619355"/>
    </source>
</evidence>
<name>A0A919EWL5_9ACTN</name>
<proteinExistence type="predicted"/>
<dbReference type="AlphaFoldDB" id="A0A919EWL5"/>
<dbReference type="RefSeq" id="WP_189981108.1">
    <property type="nucleotide sequence ID" value="NZ_BNBF01000006.1"/>
</dbReference>
<dbReference type="Proteomes" id="UP000619355">
    <property type="component" value="Unassembled WGS sequence"/>
</dbReference>
<sequence length="53" mass="5399">MITLPVHLRVGSTAADIGTVTVDTPEELPGAVAELLRTAAAYLAEDHGEGAPT</sequence>